<feature type="modified residue" description="4-aspartylphosphate" evidence="2">
    <location>
        <position position="954"/>
    </location>
</feature>
<dbReference type="CDD" id="cd17546">
    <property type="entry name" value="REC_hyHK_CKI1_RcsC-like"/>
    <property type="match status" value="1"/>
</dbReference>
<name>A0A0G4NGQ4_VERLO</name>
<dbReference type="Pfam" id="PF02518">
    <property type="entry name" value="HATPase_c"/>
    <property type="match status" value="1"/>
</dbReference>
<dbReference type="PANTHER" id="PTHR43719">
    <property type="entry name" value="TWO-COMPONENT HISTIDINE KINASE"/>
    <property type="match status" value="1"/>
</dbReference>
<dbReference type="SMART" id="SM00448">
    <property type="entry name" value="REC"/>
    <property type="match status" value="1"/>
</dbReference>
<dbReference type="PROSITE" id="PS50109">
    <property type="entry name" value="HIS_KIN"/>
    <property type="match status" value="1"/>
</dbReference>
<organism evidence="6 7">
    <name type="scientific">Verticillium longisporum</name>
    <name type="common">Verticillium dahliae var. longisporum</name>
    <dbReference type="NCBI Taxonomy" id="100787"/>
    <lineage>
        <taxon>Eukaryota</taxon>
        <taxon>Fungi</taxon>
        <taxon>Dikarya</taxon>
        <taxon>Ascomycota</taxon>
        <taxon>Pezizomycotina</taxon>
        <taxon>Sordariomycetes</taxon>
        <taxon>Hypocreomycetidae</taxon>
        <taxon>Glomerellales</taxon>
        <taxon>Plectosphaerellaceae</taxon>
        <taxon>Verticillium</taxon>
    </lineage>
</organism>
<dbReference type="SMART" id="SM00387">
    <property type="entry name" value="HATPase_c"/>
    <property type="match status" value="1"/>
</dbReference>
<keyword evidence="1 2" id="KW-0597">Phosphoprotein</keyword>
<gene>
    <name evidence="6" type="ORF">BN1723_006711</name>
</gene>
<dbReference type="PROSITE" id="PS50110">
    <property type="entry name" value="RESPONSE_REGULATORY"/>
    <property type="match status" value="1"/>
</dbReference>
<dbReference type="InterPro" id="IPR001789">
    <property type="entry name" value="Sig_transdc_resp-reg_receiver"/>
</dbReference>
<dbReference type="PRINTS" id="PR00344">
    <property type="entry name" value="BCTRLSENSOR"/>
</dbReference>
<dbReference type="AlphaFoldDB" id="A0A0G4NGQ4"/>
<dbReference type="Gene3D" id="3.30.565.10">
    <property type="entry name" value="Histidine kinase-like ATPase, C-terminal domain"/>
    <property type="match status" value="1"/>
</dbReference>
<protein>
    <recommendedName>
        <fullName evidence="8">Response regulatory domain-containing protein</fullName>
    </recommendedName>
</protein>
<evidence type="ECO:0000256" key="2">
    <source>
        <dbReference type="PROSITE-ProRule" id="PRU00169"/>
    </source>
</evidence>
<dbReference type="InterPro" id="IPR050956">
    <property type="entry name" value="2C_system_His_kinase"/>
</dbReference>
<evidence type="ECO:0000259" key="4">
    <source>
        <dbReference type="PROSITE" id="PS50109"/>
    </source>
</evidence>
<dbReference type="InterPro" id="IPR058846">
    <property type="entry name" value="PAS-like"/>
</dbReference>
<evidence type="ECO:0008006" key="8">
    <source>
        <dbReference type="Google" id="ProtNLM"/>
    </source>
</evidence>
<feature type="compositionally biased region" description="Polar residues" evidence="3">
    <location>
        <begin position="181"/>
        <end position="190"/>
    </location>
</feature>
<dbReference type="InterPro" id="IPR005467">
    <property type="entry name" value="His_kinase_dom"/>
</dbReference>
<dbReference type="Gene3D" id="3.30.450.20">
    <property type="entry name" value="PAS domain"/>
    <property type="match status" value="1"/>
</dbReference>
<feature type="region of interest" description="Disordered" evidence="3">
    <location>
        <begin position="227"/>
        <end position="250"/>
    </location>
</feature>
<dbReference type="InterPro" id="IPR004358">
    <property type="entry name" value="Sig_transdc_His_kin-like_C"/>
</dbReference>
<dbReference type="Pfam" id="PF00072">
    <property type="entry name" value="Response_reg"/>
    <property type="match status" value="1"/>
</dbReference>
<feature type="region of interest" description="Disordered" evidence="3">
    <location>
        <begin position="181"/>
        <end position="215"/>
    </location>
</feature>
<dbReference type="InterPro" id="IPR036890">
    <property type="entry name" value="HATPase_C_sf"/>
</dbReference>
<dbReference type="InterPro" id="IPR003661">
    <property type="entry name" value="HisK_dim/P_dom"/>
</dbReference>
<evidence type="ECO:0000313" key="7">
    <source>
        <dbReference type="Proteomes" id="UP000045706"/>
    </source>
</evidence>
<dbReference type="InterPro" id="IPR003594">
    <property type="entry name" value="HATPase_dom"/>
</dbReference>
<sequence>MAEAPPDEPPYPAPEHEHFTPDEQDSAQRGHASEDPLKLDDVRAASLLELQTLTITEVLDQDSRPTFVIDLDPDEGITIGAKRIWPVFCNSALRTHDLLLDAVLGCAPQEDAETPHAVANDTAVDTTYEDFSSWATGVTKFDNSKDVFPLFFTYRDMLWTGSTVRQRWRLISGNLITATSSRPATPSLSKETSDQGHVDPQATVAQTDPSVSTAGTTLFSSTKQHALSSQTSNLNKTAGTSSDETGTTSTSARLHLATPEKAVADWTVPNLKGILSAHIAYARTVAWENTPLGPLNQWSREFRQTVNLVMGNPFPAALFWGSDLTMLYNEAYAAEVAGNKHPSLMGTGFSGPFSELWDGVSGIFAECARTGVSIRKEDDYLPIERHGFLEETFYSWSWTPLYGGTSRILGFYNAPFETTQSVLHQRRTKTINKVGENVARAKSIKQFWKLLMESFEDNHFDIPFALLYSVVDAEDDNESSVSSGSTMSLKSCHFEGSLGIPEGHRAAPKQLDLKRSRDGFIPAFRESMRTREPTLLHTRDGTLPEELLEGIDWRGFGDPCKQAIIFPMRNPLSAILQCADDILSTLGQHHAQQKMPSREDVEACMNAAQTISLCVQHQKSIVDDILTVSKLDSNLLVLTPISAQPVEVVKRAIKMFDPELQAKQIEMVYDIHPSFKDENIEWMMLDPSRVLQILINLITNAIKFTAGAAKRTITVSINVSRESPRTVIIPDFCYIPPRTLNSQVVMGEEWGSGEISYLNFRVTDTSVGLTPEEMKVLFERFSQASPRTHAQYGGSGLGLFISRQLAELHGGQIGVASKAASGSTFGFFIAARRTDAPSLAPVAQSLPQARDLGNSANFPFQIVVPQRQDLASHTSAASDLVAAKTFPVPDFDPKKLDILVVEDNLVNQNVLVKQLKKVGSRVAVANDGVEALAFLQQTHWRKDGGTKLSVILMDLEMPNMDGLTCVGVIRKMQNDGTIRGHVPVIAVTANVRDEQVAAARRSGMDDVVSKPFRIPDLMKKVEALLGTVAGVDLSIAGA</sequence>
<dbReference type="EMBL" id="CVQI01034939">
    <property type="protein sequence ID" value="CRK45599.1"/>
    <property type="molecule type" value="Genomic_DNA"/>
</dbReference>
<dbReference type="GO" id="GO:0000155">
    <property type="term" value="F:phosphorelay sensor kinase activity"/>
    <property type="evidence" value="ECO:0007669"/>
    <property type="project" value="InterPro"/>
</dbReference>
<feature type="domain" description="Response regulatory" evidence="5">
    <location>
        <begin position="897"/>
        <end position="1025"/>
    </location>
</feature>
<evidence type="ECO:0000313" key="6">
    <source>
        <dbReference type="EMBL" id="CRK45599.1"/>
    </source>
</evidence>
<evidence type="ECO:0000256" key="3">
    <source>
        <dbReference type="SAM" id="MobiDB-lite"/>
    </source>
</evidence>
<dbReference type="SUPFAM" id="SSF55874">
    <property type="entry name" value="ATPase domain of HSP90 chaperone/DNA topoisomerase II/histidine kinase"/>
    <property type="match status" value="1"/>
</dbReference>
<accession>A0A0G4NGQ4</accession>
<dbReference type="Pfam" id="PF26131">
    <property type="entry name" value="PAS-like"/>
    <property type="match status" value="1"/>
</dbReference>
<feature type="compositionally biased region" description="Basic and acidic residues" evidence="3">
    <location>
        <begin position="14"/>
        <end position="35"/>
    </location>
</feature>
<dbReference type="Gene3D" id="1.10.287.130">
    <property type="match status" value="1"/>
</dbReference>
<evidence type="ECO:0000256" key="1">
    <source>
        <dbReference type="ARBA" id="ARBA00022553"/>
    </source>
</evidence>
<dbReference type="Gene3D" id="3.40.50.2300">
    <property type="match status" value="1"/>
</dbReference>
<feature type="compositionally biased region" description="Low complexity" evidence="3">
    <location>
        <begin position="237"/>
        <end position="250"/>
    </location>
</feature>
<reference evidence="7" key="1">
    <citation type="submission" date="2015-05" db="EMBL/GenBank/DDBJ databases">
        <authorList>
            <person name="Fogelqvist Johan"/>
        </authorList>
    </citation>
    <scope>NUCLEOTIDE SEQUENCE [LARGE SCALE GENOMIC DNA]</scope>
</reference>
<evidence type="ECO:0000259" key="5">
    <source>
        <dbReference type="PROSITE" id="PS50110"/>
    </source>
</evidence>
<proteinExistence type="predicted"/>
<feature type="compositionally biased region" description="Polar residues" evidence="3">
    <location>
        <begin position="227"/>
        <end position="236"/>
    </location>
</feature>
<feature type="domain" description="Histidine kinase" evidence="4">
    <location>
        <begin position="563"/>
        <end position="833"/>
    </location>
</feature>
<feature type="region of interest" description="Disordered" evidence="3">
    <location>
        <begin position="1"/>
        <end position="35"/>
    </location>
</feature>
<dbReference type="Proteomes" id="UP000045706">
    <property type="component" value="Unassembled WGS sequence"/>
</dbReference>
<dbReference type="SUPFAM" id="SSF52172">
    <property type="entry name" value="CheY-like"/>
    <property type="match status" value="1"/>
</dbReference>
<dbReference type="PANTHER" id="PTHR43719:SF30">
    <property type="entry name" value="TWO-COMPONENT SYSTEM RESPONSE REGULATOR"/>
    <property type="match status" value="1"/>
</dbReference>
<feature type="compositionally biased region" description="Polar residues" evidence="3">
    <location>
        <begin position="203"/>
        <end position="215"/>
    </location>
</feature>
<dbReference type="InterPro" id="IPR011006">
    <property type="entry name" value="CheY-like_superfamily"/>
</dbReference>
<dbReference type="CDD" id="cd00082">
    <property type="entry name" value="HisKA"/>
    <property type="match status" value="1"/>
</dbReference>